<evidence type="ECO:0000313" key="2">
    <source>
        <dbReference type="EMBL" id="RJX44765.1"/>
    </source>
</evidence>
<sequence>METPMVGGWARDHPRATTLLLAVVGYAAVVGVFAVPSVQALFPELSLGQVNLLAHAIAVVNTFAVTSLAAGWYWIRNDEVSKHAHAMLSAFVLILLFLSMYLPKVAGGGTKEFVLDSAYSWVPLWEWVYPAYLLMLAIHILLSILAMPLVLYAVVLGLTHTPEELRTQTPHRTVGRVAAGTWILSLALGVITYLLLNHVYAYEFVAA</sequence>
<dbReference type="RefSeq" id="WP_120100495.1">
    <property type="nucleotide sequence ID" value="NZ_QKNY01000003.1"/>
</dbReference>
<protein>
    <submittedName>
        <fullName evidence="2">DUF420 domain-containing protein</fullName>
    </submittedName>
</protein>
<proteinExistence type="predicted"/>
<keyword evidence="1" id="KW-0472">Membrane</keyword>
<feature type="transmembrane region" description="Helical" evidence="1">
    <location>
        <begin position="127"/>
        <end position="156"/>
    </location>
</feature>
<comment type="caution">
    <text evidence="2">The sequence shown here is derived from an EMBL/GenBank/DDBJ whole genome shotgun (WGS) entry which is preliminary data.</text>
</comment>
<dbReference type="InterPro" id="IPR007352">
    <property type="entry name" value="DUF420"/>
</dbReference>
<feature type="transmembrane region" description="Helical" evidence="1">
    <location>
        <begin position="54"/>
        <end position="75"/>
    </location>
</feature>
<reference evidence="2 3" key="1">
    <citation type="submission" date="2018-06" db="EMBL/GenBank/DDBJ databases">
        <title>Halonotius sp. F13-13 a new haloarchaeeon isolated from a solar saltern from Isla Cristina, Huelva, Spain.</title>
        <authorList>
            <person name="Duran-Viseras A."/>
            <person name="Sanchez-Porro C."/>
            <person name="Ventosa A."/>
        </authorList>
    </citation>
    <scope>NUCLEOTIDE SEQUENCE [LARGE SCALE GENOMIC DNA]</scope>
    <source>
        <strain evidence="2 3">F13-13</strain>
    </source>
</reference>
<feature type="transmembrane region" description="Helical" evidence="1">
    <location>
        <begin position="20"/>
        <end position="42"/>
    </location>
</feature>
<gene>
    <name evidence="2" type="ORF">DM826_01250</name>
</gene>
<dbReference type="PANTHER" id="PTHR37692">
    <property type="entry name" value="HYPOTHETICAL MEMBRANE SPANNING PROTEIN"/>
    <property type="match status" value="1"/>
</dbReference>
<organism evidence="2 3">
    <name type="scientific">Halonotius aquaticus</name>
    <dbReference type="NCBI Taxonomy" id="2216978"/>
    <lineage>
        <taxon>Archaea</taxon>
        <taxon>Methanobacteriati</taxon>
        <taxon>Methanobacteriota</taxon>
        <taxon>Stenosarchaea group</taxon>
        <taxon>Halobacteria</taxon>
        <taxon>Halobacteriales</taxon>
        <taxon>Haloferacaceae</taxon>
        <taxon>Halonotius</taxon>
    </lineage>
</organism>
<dbReference type="Proteomes" id="UP000276588">
    <property type="component" value="Unassembled WGS sequence"/>
</dbReference>
<name>A0A3A6PSY3_9EURY</name>
<evidence type="ECO:0000313" key="3">
    <source>
        <dbReference type="Proteomes" id="UP000276588"/>
    </source>
</evidence>
<keyword evidence="1" id="KW-1133">Transmembrane helix</keyword>
<dbReference type="OrthoDB" id="213478at2157"/>
<dbReference type="PANTHER" id="PTHR37692:SF1">
    <property type="entry name" value="DUF420 DOMAIN-CONTAINING PROTEIN"/>
    <property type="match status" value="1"/>
</dbReference>
<dbReference type="EMBL" id="QKNY01000003">
    <property type="protein sequence ID" value="RJX44765.1"/>
    <property type="molecule type" value="Genomic_DNA"/>
</dbReference>
<evidence type="ECO:0000256" key="1">
    <source>
        <dbReference type="SAM" id="Phobius"/>
    </source>
</evidence>
<feature type="transmembrane region" description="Helical" evidence="1">
    <location>
        <begin position="87"/>
        <end position="107"/>
    </location>
</feature>
<keyword evidence="3" id="KW-1185">Reference proteome</keyword>
<feature type="transmembrane region" description="Helical" evidence="1">
    <location>
        <begin position="177"/>
        <end position="196"/>
    </location>
</feature>
<dbReference type="Pfam" id="PF04238">
    <property type="entry name" value="DUF420"/>
    <property type="match status" value="1"/>
</dbReference>
<keyword evidence="1" id="KW-0812">Transmembrane</keyword>
<accession>A0A3A6PSY3</accession>
<dbReference type="AlphaFoldDB" id="A0A3A6PSY3"/>